<dbReference type="InParanoid" id="A0A067M3Y7"/>
<organism evidence="1 2">
    <name type="scientific">Botryobasidium botryosum (strain FD-172 SS1)</name>
    <dbReference type="NCBI Taxonomy" id="930990"/>
    <lineage>
        <taxon>Eukaryota</taxon>
        <taxon>Fungi</taxon>
        <taxon>Dikarya</taxon>
        <taxon>Basidiomycota</taxon>
        <taxon>Agaricomycotina</taxon>
        <taxon>Agaricomycetes</taxon>
        <taxon>Cantharellales</taxon>
        <taxon>Botryobasidiaceae</taxon>
        <taxon>Botryobasidium</taxon>
    </lineage>
</organism>
<evidence type="ECO:0000313" key="2">
    <source>
        <dbReference type="Proteomes" id="UP000027195"/>
    </source>
</evidence>
<dbReference type="EMBL" id="KL198078">
    <property type="protein sequence ID" value="KDQ09405.1"/>
    <property type="molecule type" value="Genomic_DNA"/>
</dbReference>
<gene>
    <name evidence="1" type="ORF">BOTBODRAFT_36993</name>
</gene>
<name>A0A067M3Y7_BOTB1</name>
<reference evidence="2" key="1">
    <citation type="journal article" date="2014" name="Proc. Natl. Acad. Sci. U.S.A.">
        <title>Extensive sampling of basidiomycete genomes demonstrates inadequacy of the white-rot/brown-rot paradigm for wood decay fungi.</title>
        <authorList>
            <person name="Riley R."/>
            <person name="Salamov A.A."/>
            <person name="Brown D.W."/>
            <person name="Nagy L.G."/>
            <person name="Floudas D."/>
            <person name="Held B.W."/>
            <person name="Levasseur A."/>
            <person name="Lombard V."/>
            <person name="Morin E."/>
            <person name="Otillar R."/>
            <person name="Lindquist E.A."/>
            <person name="Sun H."/>
            <person name="LaButti K.M."/>
            <person name="Schmutz J."/>
            <person name="Jabbour D."/>
            <person name="Luo H."/>
            <person name="Baker S.E."/>
            <person name="Pisabarro A.G."/>
            <person name="Walton J.D."/>
            <person name="Blanchette R.A."/>
            <person name="Henrissat B."/>
            <person name="Martin F."/>
            <person name="Cullen D."/>
            <person name="Hibbett D.S."/>
            <person name="Grigoriev I.V."/>
        </authorList>
    </citation>
    <scope>NUCLEOTIDE SEQUENCE [LARGE SCALE GENOMIC DNA]</scope>
    <source>
        <strain evidence="2">FD-172 SS1</strain>
    </source>
</reference>
<protein>
    <submittedName>
        <fullName evidence="1">Uncharacterized protein</fullName>
    </submittedName>
</protein>
<dbReference type="HOGENOM" id="CLU_2922322_0_0_1"/>
<evidence type="ECO:0000313" key="1">
    <source>
        <dbReference type="EMBL" id="KDQ09405.1"/>
    </source>
</evidence>
<feature type="non-terminal residue" evidence="1">
    <location>
        <position position="62"/>
    </location>
</feature>
<dbReference type="Proteomes" id="UP000027195">
    <property type="component" value="Unassembled WGS sequence"/>
</dbReference>
<accession>A0A067M3Y7</accession>
<proteinExistence type="predicted"/>
<sequence>MHICCSKISLVNPRGKGEDTCLVRLYIEFLFTRGSKPLLLQWNVDGGGTVGTSVDAGDAAHI</sequence>
<dbReference type="AlphaFoldDB" id="A0A067M3Y7"/>
<keyword evidence="2" id="KW-1185">Reference proteome</keyword>